<accession>A0A6G1SHF0</accession>
<evidence type="ECO:0000256" key="3">
    <source>
        <dbReference type="ARBA" id="ARBA00023134"/>
    </source>
</evidence>
<dbReference type="FunFam" id="2.40.30.10:FF:000014">
    <property type="entry name" value="Probable GTP-binding protein 1"/>
    <property type="match status" value="1"/>
</dbReference>
<dbReference type="InterPro" id="IPR009001">
    <property type="entry name" value="Transl_elong_EF1A/Init_IF2_C"/>
</dbReference>
<dbReference type="GO" id="GO:0003746">
    <property type="term" value="F:translation elongation factor activity"/>
    <property type="evidence" value="ECO:0007669"/>
    <property type="project" value="TreeGrafter"/>
</dbReference>
<dbReference type="SUPFAM" id="SSF52540">
    <property type="entry name" value="P-loop containing nucleoside triphosphate hydrolases"/>
    <property type="match status" value="1"/>
</dbReference>
<dbReference type="SUPFAM" id="SSF50447">
    <property type="entry name" value="Translation proteins"/>
    <property type="match status" value="1"/>
</dbReference>
<evidence type="ECO:0000256" key="2">
    <source>
        <dbReference type="ARBA" id="ARBA00022741"/>
    </source>
</evidence>
<feature type="domain" description="Tr-type G" evidence="4">
    <location>
        <begin position="205"/>
        <end position="433"/>
    </location>
</feature>
<organism evidence="5">
    <name type="scientific">Aceria tosichella</name>
    <name type="common">wheat curl mite</name>
    <dbReference type="NCBI Taxonomy" id="561515"/>
    <lineage>
        <taxon>Eukaryota</taxon>
        <taxon>Metazoa</taxon>
        <taxon>Ecdysozoa</taxon>
        <taxon>Arthropoda</taxon>
        <taxon>Chelicerata</taxon>
        <taxon>Arachnida</taxon>
        <taxon>Acari</taxon>
        <taxon>Acariformes</taxon>
        <taxon>Trombidiformes</taxon>
        <taxon>Prostigmata</taxon>
        <taxon>Eupodina</taxon>
        <taxon>Eriophyoidea</taxon>
        <taxon>Eriophyidae</taxon>
        <taxon>Eriophyinae</taxon>
        <taxon>Aceriini</taxon>
        <taxon>Aceria</taxon>
    </lineage>
</organism>
<comment type="similarity">
    <text evidence="1">Belongs to the TRAFAC class translation factor GTPase superfamily. Classic translation factor GTPase family. EF-Tu/EF-1A subfamily.</text>
</comment>
<name>A0A6G1SHF0_9ACAR</name>
<dbReference type="EMBL" id="GGYP01005018">
    <property type="protein sequence ID" value="MDE49789.1"/>
    <property type="molecule type" value="Transcribed_RNA"/>
</dbReference>
<protein>
    <submittedName>
        <fullName evidence="5">GTP-binding protein 2</fullName>
    </submittedName>
</protein>
<dbReference type="GO" id="GO:0005525">
    <property type="term" value="F:GTP binding"/>
    <property type="evidence" value="ECO:0007669"/>
    <property type="project" value="UniProtKB-KW"/>
</dbReference>
<dbReference type="PANTHER" id="PTHR43721">
    <property type="entry name" value="ELONGATION FACTOR TU-RELATED"/>
    <property type="match status" value="1"/>
</dbReference>
<dbReference type="Gene3D" id="3.40.50.300">
    <property type="entry name" value="P-loop containing nucleotide triphosphate hydrolases"/>
    <property type="match status" value="1"/>
</dbReference>
<dbReference type="InterPro" id="IPR027417">
    <property type="entry name" value="P-loop_NTPase"/>
</dbReference>
<dbReference type="GO" id="GO:0003924">
    <property type="term" value="F:GTPase activity"/>
    <property type="evidence" value="ECO:0007669"/>
    <property type="project" value="InterPro"/>
</dbReference>
<dbReference type="AlphaFoldDB" id="A0A6G1SHF0"/>
<dbReference type="InterPro" id="IPR050055">
    <property type="entry name" value="EF-Tu_GTPase"/>
</dbReference>
<dbReference type="SUPFAM" id="SSF50465">
    <property type="entry name" value="EF-Tu/eEF-1alpha/eIF2-gamma C-terminal domain"/>
    <property type="match status" value="1"/>
</dbReference>
<dbReference type="InterPro" id="IPR009000">
    <property type="entry name" value="Transl_B-barrel_sf"/>
</dbReference>
<dbReference type="CDD" id="cd03694">
    <property type="entry name" value="GTPBP_II"/>
    <property type="match status" value="1"/>
</dbReference>
<dbReference type="InterPro" id="IPR000795">
    <property type="entry name" value="T_Tr_GTP-bd_dom"/>
</dbReference>
<dbReference type="Gene3D" id="2.40.30.10">
    <property type="entry name" value="Translation factors"/>
    <property type="match status" value="1"/>
</dbReference>
<keyword evidence="3" id="KW-0342">GTP-binding</keyword>
<sequence length="629" mass="69969">MSLFSSNDEHFCTPFALHNQTNTRRDQIEISRLEPENEYGNVEYKLRLTDPTPERVERLVTQLKWRIREGQGEAILFLGVKDNGHFVGLTPDEIRLSLQTLERMSSKIGATMTIVKERIVDPESIQESEVEQMTKAKGKVTRNKAVCERQSKENATQLAKSVTNNQDLSASGGTAKKISIGKGSRRGLVRKVIQVLVKRKTHDISEELRVAVLGPTESGKSSLLGVLSHGEYDNGRGSARLNLFRHRHEVRSGHTSSISQEIFGFNSHGQPLTYNNCLTTEEIIESSSRIVTLIDLAGHQRYLSTTLFGLGSHSPDLVLIVISAISSITNITTDHISLALGMEKSLAIVINKVDLASKDLQDACYDELVRALQMIHPEITPQMIITLNDAMVAGARLDDSNHLPIFFTSCVTGFGLQALYAFFNEISTRINPDDLNNAVSKTSELQVDETFEVPGIGTVVSGLMIEGIIREGDEMLLGPDDAGNFSNVSIVSLQRHKIPCNLARAGQKCTMAIVADKIKVRKGMVMKEMDHEWRQNFSVCIRFSARIRFINGKRPKLSRGCPVSIYVGNVKQTCSVASYEIDSIDETLQVQLKLTKRPEYIRDGSRIILRHAMTKAIGTVTYVEKLFDN</sequence>
<evidence type="ECO:0000313" key="5">
    <source>
        <dbReference type="EMBL" id="MDE49789.1"/>
    </source>
</evidence>
<dbReference type="PANTHER" id="PTHR43721:SF3">
    <property type="entry name" value="GTP-BINDING PROTEIN 2"/>
    <property type="match status" value="1"/>
</dbReference>
<evidence type="ECO:0000259" key="4">
    <source>
        <dbReference type="PROSITE" id="PS51722"/>
    </source>
</evidence>
<evidence type="ECO:0000256" key="1">
    <source>
        <dbReference type="ARBA" id="ARBA00007249"/>
    </source>
</evidence>
<gene>
    <name evidence="5" type="primary">Gtpbp2</name>
    <name evidence="5" type="ORF">g.9232</name>
</gene>
<reference evidence="5" key="1">
    <citation type="submission" date="2018-10" db="EMBL/GenBank/DDBJ databases">
        <title>Transcriptome assembly of Aceria tosichella (Wheat curl mite) Type 2.</title>
        <authorList>
            <person name="Scully E.D."/>
            <person name="Geib S.M."/>
            <person name="Palmer N.A."/>
            <person name="Gupta A.K."/>
            <person name="Sarath G."/>
            <person name="Tatineni S."/>
        </authorList>
    </citation>
    <scope>NUCLEOTIDE SEQUENCE</scope>
    <source>
        <strain evidence="5">LincolnNE</strain>
    </source>
</reference>
<dbReference type="Pfam" id="PF00009">
    <property type="entry name" value="GTP_EFTU"/>
    <property type="match status" value="1"/>
</dbReference>
<proteinExistence type="inferred from homology"/>
<keyword evidence="2" id="KW-0547">Nucleotide-binding</keyword>
<dbReference type="PROSITE" id="PS51722">
    <property type="entry name" value="G_TR_2"/>
    <property type="match status" value="1"/>
</dbReference>